<dbReference type="InParanoid" id="A5DAB5"/>
<protein>
    <recommendedName>
        <fullName evidence="4">Cyclin</fullName>
    </recommendedName>
</protein>
<feature type="compositionally biased region" description="Basic and acidic residues" evidence="1">
    <location>
        <begin position="30"/>
        <end position="43"/>
    </location>
</feature>
<dbReference type="Gene3D" id="1.10.472.10">
    <property type="entry name" value="Cyclin-like"/>
    <property type="match status" value="1"/>
</dbReference>
<dbReference type="Proteomes" id="UP000001997">
    <property type="component" value="Unassembled WGS sequence"/>
</dbReference>
<dbReference type="Pfam" id="PF08613">
    <property type="entry name" value="Cyclin"/>
    <property type="match status" value="1"/>
</dbReference>
<sequence>MSILETVSPFMSPHDRSVQLSGPGGPQIHSKVDHKGPHFERSSDEYKKADVNRSYKKFERQQAYTDLTIDPFISRYIRSPHLNTPFNYHNVFFESVKDDLNSQSFDLYQKYLIQKDNYHITKPAKTSTHDEINLSHELNFTRKRIDSETDSTTPQRTSLDHPITSKSEITYLPRNFMDCDINNLIDLISRLLRSLIALNDKNVHPSISNPQKGSKATNQILTRYHSRTPPAISAHTYLSRLTRFNNLNPGTLLTTIYYIDLLSHHYQPYFTLNSWTVHRFLLVATMLSQKSLEDFFYTNEHYAKVGGVAVSELNCLELDFLERVDWRCVPGKVGENNLFSIKYAKTTLDLYYAQLVSLMGQPSNGSSVTTYKIKHSDEDGVSEDESNDDIFDDEEEDEDAMEDEVFETAGQGTRAMYDHLGYSVDGSSSPHLKRRYSKNFAS</sequence>
<dbReference type="eggNOG" id="KOG1674">
    <property type="taxonomic scope" value="Eukaryota"/>
</dbReference>
<dbReference type="VEuPathDB" id="FungiDB:PGUG_00220"/>
<dbReference type="AlphaFoldDB" id="A5DAB5"/>
<evidence type="ECO:0008006" key="4">
    <source>
        <dbReference type="Google" id="ProtNLM"/>
    </source>
</evidence>
<dbReference type="GO" id="GO:0000307">
    <property type="term" value="C:cyclin-dependent protein kinase holoenzyme complex"/>
    <property type="evidence" value="ECO:0007669"/>
    <property type="project" value="TreeGrafter"/>
</dbReference>
<evidence type="ECO:0000256" key="1">
    <source>
        <dbReference type="SAM" id="MobiDB-lite"/>
    </source>
</evidence>
<proteinExistence type="predicted"/>
<feature type="region of interest" description="Disordered" evidence="1">
    <location>
        <begin position="1"/>
        <end position="43"/>
    </location>
</feature>
<dbReference type="HOGENOM" id="CLU_034120_1_0_1"/>
<name>A5DAB5_PICGU</name>
<feature type="compositionally biased region" description="Acidic residues" evidence="1">
    <location>
        <begin position="379"/>
        <end position="402"/>
    </location>
</feature>
<dbReference type="GeneID" id="5129444"/>
<feature type="region of interest" description="Disordered" evidence="1">
    <location>
        <begin position="375"/>
        <end position="402"/>
    </location>
</feature>
<evidence type="ECO:0000313" key="3">
    <source>
        <dbReference type="Proteomes" id="UP000001997"/>
    </source>
</evidence>
<accession>A5DAB5</accession>
<dbReference type="PANTHER" id="PTHR15615:SF117">
    <property type="entry name" value="PHO85 CYCLIN PHO80"/>
    <property type="match status" value="1"/>
</dbReference>
<dbReference type="CDD" id="cd20558">
    <property type="entry name" value="CYCLIN_ScPCL7-like"/>
    <property type="match status" value="1"/>
</dbReference>
<dbReference type="RefSeq" id="XP_001486843.2">
    <property type="nucleotide sequence ID" value="XM_001486793.1"/>
</dbReference>
<reference evidence="2 3" key="1">
    <citation type="journal article" date="2009" name="Nature">
        <title>Evolution of pathogenicity and sexual reproduction in eight Candida genomes.</title>
        <authorList>
            <person name="Butler G."/>
            <person name="Rasmussen M.D."/>
            <person name="Lin M.F."/>
            <person name="Santos M.A."/>
            <person name="Sakthikumar S."/>
            <person name="Munro C.A."/>
            <person name="Rheinbay E."/>
            <person name="Grabherr M."/>
            <person name="Forche A."/>
            <person name="Reedy J.L."/>
            <person name="Agrafioti I."/>
            <person name="Arnaud M.B."/>
            <person name="Bates S."/>
            <person name="Brown A.J."/>
            <person name="Brunke S."/>
            <person name="Costanzo M.C."/>
            <person name="Fitzpatrick D.A."/>
            <person name="de Groot P.W."/>
            <person name="Harris D."/>
            <person name="Hoyer L.L."/>
            <person name="Hube B."/>
            <person name="Klis F.M."/>
            <person name="Kodira C."/>
            <person name="Lennard N."/>
            <person name="Logue M.E."/>
            <person name="Martin R."/>
            <person name="Neiman A.M."/>
            <person name="Nikolaou E."/>
            <person name="Quail M.A."/>
            <person name="Quinn J."/>
            <person name="Santos M.C."/>
            <person name="Schmitzberger F.F."/>
            <person name="Sherlock G."/>
            <person name="Shah P."/>
            <person name="Silverstein K.A."/>
            <person name="Skrzypek M.S."/>
            <person name="Soll D."/>
            <person name="Staggs R."/>
            <person name="Stansfield I."/>
            <person name="Stumpf M.P."/>
            <person name="Sudbery P.E."/>
            <person name="Srikantha T."/>
            <person name="Zeng Q."/>
            <person name="Berman J."/>
            <person name="Berriman M."/>
            <person name="Heitman J."/>
            <person name="Gow N.A."/>
            <person name="Lorenz M.C."/>
            <person name="Birren B.W."/>
            <person name="Kellis M."/>
            <person name="Cuomo C.A."/>
        </authorList>
    </citation>
    <scope>NUCLEOTIDE SEQUENCE [LARGE SCALE GENOMIC DNA]</scope>
    <source>
        <strain evidence="3">ATCC 6260 / CBS 566 / DSM 6381 / JCM 1539 / NBRC 10279 / NRRL Y-324</strain>
    </source>
</reference>
<dbReference type="OrthoDB" id="337735at2759"/>
<dbReference type="GO" id="GO:0005634">
    <property type="term" value="C:nucleus"/>
    <property type="evidence" value="ECO:0007669"/>
    <property type="project" value="TreeGrafter"/>
</dbReference>
<dbReference type="GO" id="GO:0019901">
    <property type="term" value="F:protein kinase binding"/>
    <property type="evidence" value="ECO:0007669"/>
    <property type="project" value="InterPro"/>
</dbReference>
<dbReference type="InterPro" id="IPR036915">
    <property type="entry name" value="Cyclin-like_sf"/>
</dbReference>
<dbReference type="GO" id="GO:0016538">
    <property type="term" value="F:cyclin-dependent protein serine/threonine kinase regulator activity"/>
    <property type="evidence" value="ECO:0007669"/>
    <property type="project" value="TreeGrafter"/>
</dbReference>
<dbReference type="STRING" id="294746.A5DAB5"/>
<organism evidence="2 3">
    <name type="scientific">Meyerozyma guilliermondii (strain ATCC 6260 / CBS 566 / DSM 6381 / JCM 1539 / NBRC 10279 / NRRL Y-324)</name>
    <name type="common">Yeast</name>
    <name type="synonym">Candida guilliermondii</name>
    <dbReference type="NCBI Taxonomy" id="294746"/>
    <lineage>
        <taxon>Eukaryota</taxon>
        <taxon>Fungi</taxon>
        <taxon>Dikarya</taxon>
        <taxon>Ascomycota</taxon>
        <taxon>Saccharomycotina</taxon>
        <taxon>Pichiomycetes</taxon>
        <taxon>Debaryomycetaceae</taxon>
        <taxon>Meyerozyma</taxon>
    </lineage>
</organism>
<dbReference type="KEGG" id="pgu:PGUG_00220"/>
<dbReference type="PANTHER" id="PTHR15615">
    <property type="match status" value="1"/>
</dbReference>
<evidence type="ECO:0000313" key="2">
    <source>
        <dbReference type="EMBL" id="EDK36122.2"/>
    </source>
</evidence>
<dbReference type="SUPFAM" id="SSF47954">
    <property type="entry name" value="Cyclin-like"/>
    <property type="match status" value="1"/>
</dbReference>
<gene>
    <name evidence="2" type="ORF">PGUG_00220</name>
</gene>
<dbReference type="InterPro" id="IPR013922">
    <property type="entry name" value="Cyclin_PHO80-like"/>
</dbReference>
<dbReference type="EMBL" id="CH408155">
    <property type="protein sequence ID" value="EDK36122.2"/>
    <property type="molecule type" value="Genomic_DNA"/>
</dbReference>
<keyword evidence="3" id="KW-1185">Reference proteome</keyword>